<dbReference type="Gene3D" id="2.40.128.20">
    <property type="match status" value="1"/>
</dbReference>
<comment type="caution">
    <text evidence="4">The sequence shown here is derived from an EMBL/GenBank/DDBJ whole genome shotgun (WGS) entry which is preliminary data.</text>
</comment>
<sequence>MKLLLMGCLVILFSGMVIGCAQHQSQLKTVSSVELQRYLGKWYEIARLPNRFQNHCIGAVTADYKQLEGGDIQVINRCRDQQGEMDEAKGVARIVDSSTNAKLEVSFVSLLGWRLFWGDYWILGLGSDYDYAVVGMPSRKYLWVLSRQPEITTEKWSVIEKIVQAGGYDPDRLIRTDQ</sequence>
<evidence type="ECO:0000313" key="5">
    <source>
        <dbReference type="Proteomes" id="UP000886667"/>
    </source>
</evidence>
<evidence type="ECO:0000259" key="3">
    <source>
        <dbReference type="Pfam" id="PF08212"/>
    </source>
</evidence>
<organism evidence="4 5">
    <name type="scientific">Candidatus Thiodiazotropha taylori</name>
    <dbReference type="NCBI Taxonomy" id="2792791"/>
    <lineage>
        <taxon>Bacteria</taxon>
        <taxon>Pseudomonadati</taxon>
        <taxon>Pseudomonadota</taxon>
        <taxon>Gammaproteobacteria</taxon>
        <taxon>Chromatiales</taxon>
        <taxon>Sedimenticolaceae</taxon>
        <taxon>Candidatus Thiodiazotropha</taxon>
    </lineage>
</organism>
<dbReference type="PRINTS" id="PR01171">
    <property type="entry name" value="BCTLIPOCALIN"/>
</dbReference>
<dbReference type="InterPro" id="IPR012674">
    <property type="entry name" value="Calycin"/>
</dbReference>
<comment type="similarity">
    <text evidence="1 2">Belongs to the calycin superfamily. Lipocalin family.</text>
</comment>
<feature type="chain" id="PRO_5039776512" description="Outer membrane lipoprotein Blc" evidence="2">
    <location>
        <begin position="20"/>
        <end position="178"/>
    </location>
</feature>
<dbReference type="PANTHER" id="PTHR10612:SF34">
    <property type="entry name" value="APOLIPOPROTEIN D"/>
    <property type="match status" value="1"/>
</dbReference>
<protein>
    <recommendedName>
        <fullName evidence="2">Outer membrane lipoprotein Blc</fullName>
    </recommendedName>
</protein>
<name>A0A9E4KFW2_9GAMM</name>
<keyword evidence="2" id="KW-0998">Cell outer membrane</keyword>
<keyword evidence="2" id="KW-0446">Lipid-binding</keyword>
<dbReference type="GO" id="GO:0009279">
    <property type="term" value="C:cell outer membrane"/>
    <property type="evidence" value="ECO:0007669"/>
    <property type="project" value="UniProtKB-SubCell"/>
</dbReference>
<dbReference type="InterPro" id="IPR047202">
    <property type="entry name" value="Lipocalin_Blc-like_dom"/>
</dbReference>
<dbReference type="PROSITE" id="PS00213">
    <property type="entry name" value="LIPOCALIN"/>
    <property type="match status" value="1"/>
</dbReference>
<dbReference type="AlphaFoldDB" id="A0A9E4KFW2"/>
<feature type="signal peptide" evidence="2">
    <location>
        <begin position="1"/>
        <end position="19"/>
    </location>
</feature>
<keyword evidence="2" id="KW-0732">Signal</keyword>
<dbReference type="GO" id="GO:0006950">
    <property type="term" value="P:response to stress"/>
    <property type="evidence" value="ECO:0007669"/>
    <property type="project" value="UniProtKB-ARBA"/>
</dbReference>
<feature type="domain" description="Lipocalin/cytosolic fatty-acid binding" evidence="3">
    <location>
        <begin position="33"/>
        <end position="178"/>
    </location>
</feature>
<proteinExistence type="inferred from homology"/>
<accession>A0A9E4KFW2</accession>
<dbReference type="InterPro" id="IPR022272">
    <property type="entry name" value="Lipocalin_CS"/>
</dbReference>
<comment type="subcellular location">
    <subcellularLocation>
        <location evidence="2">Cell outer membrane</location>
    </subcellularLocation>
</comment>
<dbReference type="CDD" id="cd19438">
    <property type="entry name" value="lipocalin_Blc-like"/>
    <property type="match status" value="1"/>
</dbReference>
<dbReference type="InterPro" id="IPR022271">
    <property type="entry name" value="Lipocalin_ApoD"/>
</dbReference>
<dbReference type="Pfam" id="PF08212">
    <property type="entry name" value="Lipocalin_2"/>
    <property type="match status" value="1"/>
</dbReference>
<dbReference type="PIRSF" id="PIRSF036893">
    <property type="entry name" value="Lipocalin_ApoD"/>
    <property type="match status" value="1"/>
</dbReference>
<comment type="subunit">
    <text evidence="2">Homodimer.</text>
</comment>
<keyword evidence="2" id="KW-0472">Membrane</keyword>
<dbReference type="Proteomes" id="UP000886667">
    <property type="component" value="Unassembled WGS sequence"/>
</dbReference>
<dbReference type="EMBL" id="JAEPCM010000551">
    <property type="protein sequence ID" value="MCG7947717.1"/>
    <property type="molecule type" value="Genomic_DNA"/>
</dbReference>
<dbReference type="InterPro" id="IPR000566">
    <property type="entry name" value="Lipocln_cytosolic_FA-bd_dom"/>
</dbReference>
<comment type="function">
    <text evidence="2">Involved in the storage or transport of lipids necessary for membrane maintenance under stressful conditions. Displays a binding preference for lysophospholipids.</text>
</comment>
<dbReference type="GO" id="GO:0008289">
    <property type="term" value="F:lipid binding"/>
    <property type="evidence" value="ECO:0007669"/>
    <property type="project" value="UniProtKB-UniRule"/>
</dbReference>
<dbReference type="SUPFAM" id="SSF50814">
    <property type="entry name" value="Lipocalins"/>
    <property type="match status" value="1"/>
</dbReference>
<evidence type="ECO:0000313" key="4">
    <source>
        <dbReference type="EMBL" id="MCG7947717.1"/>
    </source>
</evidence>
<dbReference type="PROSITE" id="PS51257">
    <property type="entry name" value="PROKAR_LIPOPROTEIN"/>
    <property type="match status" value="1"/>
</dbReference>
<keyword evidence="2" id="KW-0449">Lipoprotein</keyword>
<dbReference type="InterPro" id="IPR002446">
    <property type="entry name" value="Lipocalin_bac"/>
</dbReference>
<gene>
    <name evidence="4" type="ORF">JAZ07_15345</name>
</gene>
<evidence type="ECO:0000256" key="2">
    <source>
        <dbReference type="PIRNR" id="PIRNR036893"/>
    </source>
</evidence>
<reference evidence="4" key="1">
    <citation type="journal article" date="2021" name="Proc. Natl. Acad. Sci. U.S.A.">
        <title>Global biogeography of chemosynthetic symbionts reveals both localized and globally distributed symbiont groups. .</title>
        <authorList>
            <person name="Osvatic J.T."/>
            <person name="Wilkins L.G.E."/>
            <person name="Leibrecht L."/>
            <person name="Leray M."/>
            <person name="Zauner S."/>
            <person name="Polzin J."/>
            <person name="Camacho Y."/>
            <person name="Gros O."/>
            <person name="van Gils J.A."/>
            <person name="Eisen J.A."/>
            <person name="Petersen J.M."/>
            <person name="Yuen B."/>
        </authorList>
    </citation>
    <scope>NUCLEOTIDE SEQUENCE</scope>
    <source>
        <strain evidence="4">MAGclacostrist064TRANS</strain>
    </source>
</reference>
<evidence type="ECO:0000256" key="1">
    <source>
        <dbReference type="ARBA" id="ARBA00006889"/>
    </source>
</evidence>
<dbReference type="PANTHER" id="PTHR10612">
    <property type="entry name" value="APOLIPOPROTEIN D"/>
    <property type="match status" value="1"/>
</dbReference>